<gene>
    <name evidence="2" type="ORF">GDO78_014668</name>
</gene>
<protein>
    <submittedName>
        <fullName evidence="2">Uncharacterized protein</fullName>
    </submittedName>
</protein>
<keyword evidence="1" id="KW-0812">Transmembrane</keyword>
<dbReference type="AlphaFoldDB" id="A0A8J6B2Y2"/>
<name>A0A8J6B2Y2_ELECQ</name>
<organism evidence="2 3">
    <name type="scientific">Eleutherodactylus coqui</name>
    <name type="common">Puerto Rican coqui</name>
    <dbReference type="NCBI Taxonomy" id="57060"/>
    <lineage>
        <taxon>Eukaryota</taxon>
        <taxon>Metazoa</taxon>
        <taxon>Chordata</taxon>
        <taxon>Craniata</taxon>
        <taxon>Vertebrata</taxon>
        <taxon>Euteleostomi</taxon>
        <taxon>Amphibia</taxon>
        <taxon>Batrachia</taxon>
        <taxon>Anura</taxon>
        <taxon>Neobatrachia</taxon>
        <taxon>Hyloidea</taxon>
        <taxon>Eleutherodactylidae</taxon>
        <taxon>Eleutherodactylinae</taxon>
        <taxon>Eleutherodactylus</taxon>
        <taxon>Eleutherodactylus</taxon>
    </lineage>
</organism>
<reference evidence="2" key="1">
    <citation type="thesis" date="2020" institute="ProQuest LLC" country="789 East Eisenhower Parkway, Ann Arbor, MI, USA">
        <title>Comparative Genomics and Chromosome Evolution.</title>
        <authorList>
            <person name="Mudd A.B."/>
        </authorList>
    </citation>
    <scope>NUCLEOTIDE SEQUENCE</scope>
    <source>
        <strain evidence="2">HN-11 Male</strain>
        <tissue evidence="2">Kidney and liver</tissue>
    </source>
</reference>
<evidence type="ECO:0000313" key="3">
    <source>
        <dbReference type="Proteomes" id="UP000770717"/>
    </source>
</evidence>
<comment type="caution">
    <text evidence="2">The sequence shown here is derived from an EMBL/GenBank/DDBJ whole genome shotgun (WGS) entry which is preliminary data.</text>
</comment>
<feature type="transmembrane region" description="Helical" evidence="1">
    <location>
        <begin position="89"/>
        <end position="112"/>
    </location>
</feature>
<proteinExistence type="predicted"/>
<accession>A0A8J6B2Y2</accession>
<keyword evidence="1" id="KW-0472">Membrane</keyword>
<sequence length="129" mass="14772">MKVLFGNAAVIGLCLSQAKKEGLTSHVSALYQELYQLSLKNVYSPCFQIKTQRILSSTVNHYDHSETSRKANLGSCQTLNKDYQESRQMWPISFVICRTLAVIGLSFLFFLIRVTEDVHPMKRVILFHM</sequence>
<evidence type="ECO:0000313" key="2">
    <source>
        <dbReference type="EMBL" id="KAG9462209.1"/>
    </source>
</evidence>
<keyword evidence="1" id="KW-1133">Transmembrane helix</keyword>
<dbReference type="EMBL" id="WNTK01012893">
    <property type="protein sequence ID" value="KAG9462209.1"/>
    <property type="molecule type" value="Genomic_DNA"/>
</dbReference>
<keyword evidence="3" id="KW-1185">Reference proteome</keyword>
<evidence type="ECO:0000256" key="1">
    <source>
        <dbReference type="SAM" id="Phobius"/>
    </source>
</evidence>
<dbReference type="Proteomes" id="UP000770717">
    <property type="component" value="Unassembled WGS sequence"/>
</dbReference>